<proteinExistence type="predicted"/>
<reference evidence="1" key="1">
    <citation type="submission" date="2023-05" db="EMBL/GenBank/DDBJ databases">
        <authorList>
            <consortium name="ELIXIR-Norway"/>
        </authorList>
    </citation>
    <scope>NUCLEOTIDE SEQUENCE</scope>
</reference>
<name>A0AC59Z5J2_RANTA</name>
<protein>
    <submittedName>
        <fullName evidence="1">Uncharacterized protein</fullName>
    </submittedName>
</protein>
<dbReference type="EMBL" id="OX596108">
    <property type="protein sequence ID" value="CAN0240681.1"/>
    <property type="molecule type" value="Genomic_DNA"/>
</dbReference>
<reference evidence="1" key="2">
    <citation type="submission" date="2025-03" db="EMBL/GenBank/DDBJ databases">
        <authorList>
            <consortium name="ELIXIR-Norway"/>
            <consortium name="Elixir Norway"/>
        </authorList>
    </citation>
    <scope>NUCLEOTIDE SEQUENCE</scope>
</reference>
<dbReference type="Proteomes" id="UP001162501">
    <property type="component" value="Chromosome 24"/>
</dbReference>
<evidence type="ECO:0000313" key="2">
    <source>
        <dbReference type="Proteomes" id="UP001162501"/>
    </source>
</evidence>
<accession>A0AC59Z5J2</accession>
<sequence>MGDERAVWMNRPELYSAANWRETSASPFLASGSCLDNDQTALVHATTILCPDKFQSLQSGLHPSRIAPSLDAVGRAVLLTVTSYVILCTKALRPHIIPLPHGP</sequence>
<gene>
    <name evidence="1" type="ORF">MRATA1EN22A_LOCUS14182</name>
</gene>
<organism evidence="1 2">
    <name type="scientific">Rangifer tarandus platyrhynchus</name>
    <name type="common">Svalbard reindeer</name>
    <dbReference type="NCBI Taxonomy" id="3082113"/>
    <lineage>
        <taxon>Eukaryota</taxon>
        <taxon>Metazoa</taxon>
        <taxon>Chordata</taxon>
        <taxon>Craniata</taxon>
        <taxon>Vertebrata</taxon>
        <taxon>Euteleostomi</taxon>
        <taxon>Mammalia</taxon>
        <taxon>Eutheria</taxon>
        <taxon>Laurasiatheria</taxon>
        <taxon>Artiodactyla</taxon>
        <taxon>Ruminantia</taxon>
        <taxon>Pecora</taxon>
        <taxon>Cervidae</taxon>
        <taxon>Odocoileinae</taxon>
        <taxon>Rangifer</taxon>
    </lineage>
</organism>
<evidence type="ECO:0000313" key="1">
    <source>
        <dbReference type="EMBL" id="CAN0240681.1"/>
    </source>
</evidence>